<evidence type="ECO:0008006" key="3">
    <source>
        <dbReference type="Google" id="ProtNLM"/>
    </source>
</evidence>
<name>A0ABQ5HU17_9ASTR</name>
<gene>
    <name evidence="1" type="ORF">Tco_1080190</name>
</gene>
<protein>
    <recommendedName>
        <fullName evidence="3">Reverse transcriptase domain-containing protein</fullName>
    </recommendedName>
</protein>
<evidence type="ECO:0000313" key="2">
    <source>
        <dbReference type="Proteomes" id="UP001151760"/>
    </source>
</evidence>
<dbReference type="Proteomes" id="UP001151760">
    <property type="component" value="Unassembled WGS sequence"/>
</dbReference>
<organism evidence="1 2">
    <name type="scientific">Tanacetum coccineum</name>
    <dbReference type="NCBI Taxonomy" id="301880"/>
    <lineage>
        <taxon>Eukaryota</taxon>
        <taxon>Viridiplantae</taxon>
        <taxon>Streptophyta</taxon>
        <taxon>Embryophyta</taxon>
        <taxon>Tracheophyta</taxon>
        <taxon>Spermatophyta</taxon>
        <taxon>Magnoliopsida</taxon>
        <taxon>eudicotyledons</taxon>
        <taxon>Gunneridae</taxon>
        <taxon>Pentapetalae</taxon>
        <taxon>asterids</taxon>
        <taxon>campanulids</taxon>
        <taxon>Asterales</taxon>
        <taxon>Asteraceae</taxon>
        <taxon>Asteroideae</taxon>
        <taxon>Anthemideae</taxon>
        <taxon>Anthemidinae</taxon>
        <taxon>Tanacetum</taxon>
    </lineage>
</organism>
<sequence>MEVFNLIMCKNIKESSEYFYHFGCKDLKFSHLCFVDYLLVLCKGHKGSLEVIKKSLEEFSHVSGLNPNLGKSTIFFRSIKERDKQDLLEILPFKCEKLPVRYLGVPLLAKRLGVHDCKVLIDKVEERIKLILLKNEVLLIRQFWIIIENKDSLWAQWVNKVILKGKSIWEIGIDKSDSWGWKIMLKIRDSIKEHIWYSIRNSNSISMFYDKWCSNGPLCDFISKRAIYDARIKDNVVITDMVAGDRWKWPDDWLSKFPILSTINPLILQKDKEDVVLWINNNDQKVQFTTNQAWKTMREDWPTV</sequence>
<reference evidence="1" key="1">
    <citation type="journal article" date="2022" name="Int. J. Mol. Sci.">
        <title>Draft Genome of Tanacetum Coccineum: Genomic Comparison of Closely Related Tanacetum-Family Plants.</title>
        <authorList>
            <person name="Yamashiro T."/>
            <person name="Shiraishi A."/>
            <person name="Nakayama K."/>
            <person name="Satake H."/>
        </authorList>
    </citation>
    <scope>NUCLEOTIDE SEQUENCE</scope>
</reference>
<comment type="caution">
    <text evidence="1">The sequence shown here is derived from an EMBL/GenBank/DDBJ whole genome shotgun (WGS) entry which is preliminary data.</text>
</comment>
<accession>A0ABQ5HU17</accession>
<dbReference type="PANTHER" id="PTHR33116:SF84">
    <property type="entry name" value="RNA-DIRECTED DNA POLYMERASE"/>
    <property type="match status" value="1"/>
</dbReference>
<evidence type="ECO:0000313" key="1">
    <source>
        <dbReference type="EMBL" id="GJT91345.1"/>
    </source>
</evidence>
<proteinExistence type="predicted"/>
<keyword evidence="2" id="KW-1185">Reference proteome</keyword>
<reference evidence="1" key="2">
    <citation type="submission" date="2022-01" db="EMBL/GenBank/DDBJ databases">
        <authorList>
            <person name="Yamashiro T."/>
            <person name="Shiraishi A."/>
            <person name="Satake H."/>
            <person name="Nakayama K."/>
        </authorList>
    </citation>
    <scope>NUCLEOTIDE SEQUENCE</scope>
</reference>
<dbReference type="PANTHER" id="PTHR33116">
    <property type="entry name" value="REVERSE TRANSCRIPTASE ZINC-BINDING DOMAIN-CONTAINING PROTEIN-RELATED-RELATED"/>
    <property type="match status" value="1"/>
</dbReference>
<dbReference type="EMBL" id="BQNB010020010">
    <property type="protein sequence ID" value="GJT91345.1"/>
    <property type="molecule type" value="Genomic_DNA"/>
</dbReference>